<dbReference type="SMART" id="SM00387">
    <property type="entry name" value="HATPase_c"/>
    <property type="match status" value="1"/>
</dbReference>
<keyword evidence="4 12" id="KW-0597">Phosphoprotein</keyword>
<evidence type="ECO:0000313" key="19">
    <source>
        <dbReference type="Proteomes" id="UP000663722"/>
    </source>
</evidence>
<feature type="domain" description="PAC" evidence="17">
    <location>
        <begin position="342"/>
        <end position="394"/>
    </location>
</feature>
<keyword evidence="8" id="KW-0067">ATP-binding</keyword>
<dbReference type="PROSITE" id="PS50112">
    <property type="entry name" value="PAS"/>
    <property type="match status" value="3"/>
</dbReference>
<dbReference type="SUPFAM" id="SSF52172">
    <property type="entry name" value="CheY-like"/>
    <property type="match status" value="1"/>
</dbReference>
<evidence type="ECO:0000256" key="9">
    <source>
        <dbReference type="ARBA" id="ARBA00023012"/>
    </source>
</evidence>
<evidence type="ECO:0000256" key="7">
    <source>
        <dbReference type="ARBA" id="ARBA00022777"/>
    </source>
</evidence>
<dbReference type="Pfam" id="PF00512">
    <property type="entry name" value="HisKA"/>
    <property type="match status" value="1"/>
</dbReference>
<dbReference type="AlphaFoldDB" id="A0A975BG09"/>
<evidence type="ECO:0000256" key="12">
    <source>
        <dbReference type="PROSITE-ProRule" id="PRU00169"/>
    </source>
</evidence>
<feature type="domain" description="Histidine kinase" evidence="14">
    <location>
        <begin position="542"/>
        <end position="769"/>
    </location>
</feature>
<dbReference type="InterPro" id="IPR000014">
    <property type="entry name" value="PAS"/>
</dbReference>
<evidence type="ECO:0000256" key="2">
    <source>
        <dbReference type="ARBA" id="ARBA00004370"/>
    </source>
</evidence>
<dbReference type="InterPro" id="IPR003661">
    <property type="entry name" value="HisK_dim/P_dom"/>
</dbReference>
<dbReference type="CDD" id="cd16922">
    <property type="entry name" value="HATPase_EvgS-ArcB-TorS-like"/>
    <property type="match status" value="1"/>
</dbReference>
<evidence type="ECO:0000256" key="8">
    <source>
        <dbReference type="ARBA" id="ARBA00022840"/>
    </source>
</evidence>
<evidence type="ECO:0000313" key="18">
    <source>
        <dbReference type="EMBL" id="QTA84605.1"/>
    </source>
</evidence>
<dbReference type="InterPro" id="IPR003594">
    <property type="entry name" value="HATPase_dom"/>
</dbReference>
<dbReference type="EMBL" id="CP061800">
    <property type="protein sequence ID" value="QTA84605.1"/>
    <property type="molecule type" value="Genomic_DNA"/>
</dbReference>
<dbReference type="InterPro" id="IPR001789">
    <property type="entry name" value="Sig_transdc_resp-reg_receiver"/>
</dbReference>
<dbReference type="Pfam" id="PF02518">
    <property type="entry name" value="HATPase_c"/>
    <property type="match status" value="1"/>
</dbReference>
<dbReference type="EC" id="2.7.13.3" evidence="3"/>
<feature type="modified residue" description="4-aspartylphosphate" evidence="12">
    <location>
        <position position="844"/>
    </location>
</feature>
<dbReference type="SMART" id="SM00448">
    <property type="entry name" value="REC"/>
    <property type="match status" value="1"/>
</dbReference>
<dbReference type="InterPro" id="IPR000700">
    <property type="entry name" value="PAS-assoc_C"/>
</dbReference>
<dbReference type="CDD" id="cd00130">
    <property type="entry name" value="PAS"/>
    <property type="match status" value="3"/>
</dbReference>
<evidence type="ECO:0000256" key="3">
    <source>
        <dbReference type="ARBA" id="ARBA00012438"/>
    </source>
</evidence>
<dbReference type="RefSeq" id="WP_207681020.1">
    <property type="nucleotide sequence ID" value="NZ_CP061800.1"/>
</dbReference>
<evidence type="ECO:0000256" key="6">
    <source>
        <dbReference type="ARBA" id="ARBA00022741"/>
    </source>
</evidence>
<comment type="catalytic activity">
    <reaction evidence="1">
        <text>ATP + protein L-histidine = ADP + protein N-phospho-L-histidine.</text>
        <dbReference type="EC" id="2.7.13.3"/>
    </reaction>
</comment>
<dbReference type="SUPFAM" id="SSF47384">
    <property type="entry name" value="Homodimeric domain of signal transducing histidine kinase"/>
    <property type="match status" value="1"/>
</dbReference>
<feature type="domain" description="PAC" evidence="17">
    <location>
        <begin position="211"/>
        <end position="263"/>
    </location>
</feature>
<feature type="coiled-coil region" evidence="13">
    <location>
        <begin position="508"/>
        <end position="535"/>
    </location>
</feature>
<dbReference type="InterPro" id="IPR001610">
    <property type="entry name" value="PAC"/>
</dbReference>
<dbReference type="PRINTS" id="PR00344">
    <property type="entry name" value="BCTRLSENSOR"/>
</dbReference>
<protein>
    <recommendedName>
        <fullName evidence="3">histidine kinase</fullName>
        <ecNumber evidence="3">2.7.13.3</ecNumber>
    </recommendedName>
</protein>
<comment type="subcellular location">
    <subcellularLocation>
        <location evidence="2">Membrane</location>
    </subcellularLocation>
</comment>
<dbReference type="CDD" id="cd00082">
    <property type="entry name" value="HisKA"/>
    <property type="match status" value="1"/>
</dbReference>
<keyword evidence="11" id="KW-0131">Cell cycle</keyword>
<dbReference type="SMART" id="SM00086">
    <property type="entry name" value="PAC"/>
    <property type="match status" value="4"/>
</dbReference>
<evidence type="ECO:0000256" key="1">
    <source>
        <dbReference type="ARBA" id="ARBA00000085"/>
    </source>
</evidence>
<dbReference type="InterPro" id="IPR036097">
    <property type="entry name" value="HisK_dim/P_sf"/>
</dbReference>
<dbReference type="KEGG" id="dmm:dnm_006040"/>
<evidence type="ECO:0000256" key="4">
    <source>
        <dbReference type="ARBA" id="ARBA00022553"/>
    </source>
</evidence>
<dbReference type="PROSITE" id="PS50113">
    <property type="entry name" value="PAC"/>
    <property type="match status" value="3"/>
</dbReference>
<dbReference type="Gene3D" id="3.30.450.20">
    <property type="entry name" value="PAS domain"/>
    <property type="match status" value="4"/>
</dbReference>
<reference evidence="18" key="1">
    <citation type="journal article" date="2021" name="Microb. Physiol.">
        <title>Proteogenomic Insights into the Physiology of Marine, Sulfate-Reducing, Filamentous Desulfonema limicola and Desulfonema magnum.</title>
        <authorList>
            <person name="Schnaars V."/>
            <person name="Wohlbrand L."/>
            <person name="Scheve S."/>
            <person name="Hinrichs C."/>
            <person name="Reinhardt R."/>
            <person name="Rabus R."/>
        </authorList>
    </citation>
    <scope>NUCLEOTIDE SEQUENCE</scope>
    <source>
        <strain evidence="18">4be13</strain>
    </source>
</reference>
<evidence type="ECO:0000256" key="10">
    <source>
        <dbReference type="ARBA" id="ARBA00023136"/>
    </source>
</evidence>
<dbReference type="InterPro" id="IPR036890">
    <property type="entry name" value="HATPase_C_sf"/>
</dbReference>
<dbReference type="Gene3D" id="1.10.287.130">
    <property type="match status" value="1"/>
</dbReference>
<proteinExistence type="predicted"/>
<dbReference type="InterPro" id="IPR035965">
    <property type="entry name" value="PAS-like_dom_sf"/>
</dbReference>
<dbReference type="PROSITE" id="PS50110">
    <property type="entry name" value="RESPONSE_REGULATORY"/>
    <property type="match status" value="1"/>
</dbReference>
<dbReference type="InterPro" id="IPR005467">
    <property type="entry name" value="His_kinase_dom"/>
</dbReference>
<keyword evidence="5" id="KW-0808">Transferase</keyword>
<dbReference type="Gene3D" id="3.30.565.10">
    <property type="entry name" value="Histidine kinase-like ATPase, C-terminal domain"/>
    <property type="match status" value="1"/>
</dbReference>
<dbReference type="CDD" id="cd17546">
    <property type="entry name" value="REC_hyHK_CKI1_RcsC-like"/>
    <property type="match status" value="1"/>
</dbReference>
<dbReference type="GO" id="GO:0005524">
    <property type="term" value="F:ATP binding"/>
    <property type="evidence" value="ECO:0007669"/>
    <property type="project" value="UniProtKB-KW"/>
</dbReference>
<keyword evidence="6" id="KW-0547">Nucleotide-binding</keyword>
<keyword evidence="10" id="KW-0472">Membrane</keyword>
<dbReference type="SMART" id="SM00388">
    <property type="entry name" value="HisKA"/>
    <property type="match status" value="1"/>
</dbReference>
<keyword evidence="13" id="KW-0175">Coiled coil</keyword>
<keyword evidence="9" id="KW-0902">Two-component regulatory system</keyword>
<evidence type="ECO:0000256" key="11">
    <source>
        <dbReference type="ARBA" id="ARBA00023306"/>
    </source>
</evidence>
<dbReference type="Proteomes" id="UP000663722">
    <property type="component" value="Chromosome"/>
</dbReference>
<keyword evidence="19" id="KW-1185">Reference proteome</keyword>
<dbReference type="GO" id="GO:0000155">
    <property type="term" value="F:phosphorelay sensor kinase activity"/>
    <property type="evidence" value="ECO:0007669"/>
    <property type="project" value="InterPro"/>
</dbReference>
<dbReference type="GO" id="GO:0006355">
    <property type="term" value="P:regulation of DNA-templated transcription"/>
    <property type="evidence" value="ECO:0007669"/>
    <property type="project" value="InterPro"/>
</dbReference>
<dbReference type="InterPro" id="IPR013767">
    <property type="entry name" value="PAS_fold"/>
</dbReference>
<dbReference type="PANTHER" id="PTHR43047">
    <property type="entry name" value="TWO-COMPONENT HISTIDINE PROTEIN KINASE"/>
    <property type="match status" value="1"/>
</dbReference>
<accession>A0A975BG09</accession>
<dbReference type="InterPro" id="IPR013656">
    <property type="entry name" value="PAS_4"/>
</dbReference>
<evidence type="ECO:0000259" key="14">
    <source>
        <dbReference type="PROSITE" id="PS50109"/>
    </source>
</evidence>
<feature type="domain" description="PAS" evidence="16">
    <location>
        <begin position="13"/>
        <end position="67"/>
    </location>
</feature>
<name>A0A975BG09_9BACT</name>
<dbReference type="Gene3D" id="3.40.50.2300">
    <property type="match status" value="1"/>
</dbReference>
<feature type="domain" description="Response regulatory" evidence="15">
    <location>
        <begin position="795"/>
        <end position="911"/>
    </location>
</feature>
<feature type="domain" description="PAC" evidence="17">
    <location>
        <begin position="87"/>
        <end position="137"/>
    </location>
</feature>
<dbReference type="Pfam" id="PF00072">
    <property type="entry name" value="Response_reg"/>
    <property type="match status" value="1"/>
</dbReference>
<dbReference type="Pfam" id="PF00989">
    <property type="entry name" value="PAS"/>
    <property type="match status" value="1"/>
</dbReference>
<sequence length="1000" mass="112954">MNKSACVIEEFRKNEAIFRKLNEAIPVAVFIYNDGQIFYANREAERITGYKRESLLGRSLSDMIHPDFKALFDQLGKAQAEGKDIFSRCEIKIITKTGGERWLDFSGEAVVFKNKSAVLGTGCDITAYKKENEELKKQNQFMQVLMDTIPNPLFYKDKNGIYIGCNKSFETVLGKSGDEIIGKSAYDLIPKELANKHYHTDSELMKYPGTQEYESQIQYADKSLHDVVFHKGTFTDADGLVAGVLGIMTDISTQKQAEEAFRESQKVYKLLAENTADVIWTRDDNMRFTYVSPSFENLLGYKPEELDDAALEKLLSPFSLENIVNITAESQDIEESGMFETLRFDQELTHKNGTKRWTEAILTYLYDDDSELTGFVGVTRNITDRKLAQDALRESESRLKTIFDSVQAGVLIIDPETHEIRDINPAAILMIGGDMSKEQIVGKVCHTYICPEEKGRCPITDLGQTTDHSESVLVRADGTKCDILKTVVPITLKNRNYMLESFFDISVIKAATEALQKSEAELQKAKEAAESANRAKSEFLASMSHEFRTPLNGILGYTQILRNDKHLSEKQRKAINVIHGSGEHLLMMINDILDLSKIEARKMELEPITFQLHDFLINTTEVLRIRAEQKGIALIYESNPDLPEKIYGDKYRLRQILLNLIGNAIKFTEKGTVVLSVMREPSAVTDSGQGTDTKIRFQVEDTGIGISDEKLKEIFLPFRQASGRLAKAEGTGLGLAISQRLVRMMEGELYVKSTPGQGSKFWFIADLPEAEWKTDPPDRIEVLKDIVGFKGSARKILIADDSKKNRMILRDMLSPPGFDIFEAVDGSDTLDKATEFQPDMILMDMMMPGMDSYEVIKQIRHIPLLKHIIIIAVSANLFGQTQRKSLAAGCDDFLAKPVQLNDLMKLLKIYLKLEWIYESQEEQASETVPAPVIPPPKKEIAELYQFVITGDIRGLRKQVTKIESLNPDFAPFAAKISQLTDKYNFDEIQELIEPYLKLET</sequence>
<evidence type="ECO:0000259" key="15">
    <source>
        <dbReference type="PROSITE" id="PS50110"/>
    </source>
</evidence>
<organism evidence="18 19">
    <name type="scientific">Desulfonema magnum</name>
    <dbReference type="NCBI Taxonomy" id="45655"/>
    <lineage>
        <taxon>Bacteria</taxon>
        <taxon>Pseudomonadati</taxon>
        <taxon>Thermodesulfobacteriota</taxon>
        <taxon>Desulfobacteria</taxon>
        <taxon>Desulfobacterales</taxon>
        <taxon>Desulfococcaceae</taxon>
        <taxon>Desulfonema</taxon>
    </lineage>
</organism>
<dbReference type="PROSITE" id="PS50109">
    <property type="entry name" value="HIS_KIN"/>
    <property type="match status" value="1"/>
</dbReference>
<dbReference type="Pfam" id="PF13426">
    <property type="entry name" value="PAS_9"/>
    <property type="match status" value="2"/>
</dbReference>
<evidence type="ECO:0000256" key="5">
    <source>
        <dbReference type="ARBA" id="ARBA00022679"/>
    </source>
</evidence>
<evidence type="ECO:0000256" key="13">
    <source>
        <dbReference type="SAM" id="Coils"/>
    </source>
</evidence>
<dbReference type="InterPro" id="IPR011006">
    <property type="entry name" value="CheY-like_superfamily"/>
</dbReference>
<dbReference type="GO" id="GO:0016020">
    <property type="term" value="C:membrane"/>
    <property type="evidence" value="ECO:0007669"/>
    <property type="project" value="UniProtKB-SubCell"/>
</dbReference>
<dbReference type="InterPro" id="IPR004358">
    <property type="entry name" value="Sig_transdc_His_kin-like_C"/>
</dbReference>
<feature type="domain" description="PAS" evidence="16">
    <location>
        <begin position="264"/>
        <end position="306"/>
    </location>
</feature>
<evidence type="ECO:0000259" key="17">
    <source>
        <dbReference type="PROSITE" id="PS50113"/>
    </source>
</evidence>
<keyword evidence="7 18" id="KW-0418">Kinase</keyword>
<dbReference type="Pfam" id="PF08448">
    <property type="entry name" value="PAS_4"/>
    <property type="match status" value="1"/>
</dbReference>
<dbReference type="FunFam" id="3.30.565.10:FF:000010">
    <property type="entry name" value="Sensor histidine kinase RcsC"/>
    <property type="match status" value="1"/>
</dbReference>
<dbReference type="FunFam" id="1.10.287.130:FF:000038">
    <property type="entry name" value="Sensory transduction histidine kinase"/>
    <property type="match status" value="1"/>
</dbReference>
<dbReference type="SMART" id="SM00091">
    <property type="entry name" value="PAS"/>
    <property type="match status" value="4"/>
</dbReference>
<gene>
    <name evidence="18" type="ORF">dnm_006040</name>
</gene>
<dbReference type="PANTHER" id="PTHR43047:SF64">
    <property type="entry name" value="HISTIDINE KINASE CONTAINING CHEY-HOMOLOGOUS RECEIVER DOMAIN AND PAS DOMAIN-RELATED"/>
    <property type="match status" value="1"/>
</dbReference>
<dbReference type="NCBIfam" id="TIGR00229">
    <property type="entry name" value="sensory_box"/>
    <property type="match status" value="4"/>
</dbReference>
<feature type="domain" description="PAS" evidence="16">
    <location>
        <begin position="138"/>
        <end position="192"/>
    </location>
</feature>
<evidence type="ECO:0000259" key="16">
    <source>
        <dbReference type="PROSITE" id="PS50112"/>
    </source>
</evidence>
<dbReference type="SUPFAM" id="SSF55874">
    <property type="entry name" value="ATPase domain of HSP90 chaperone/DNA topoisomerase II/histidine kinase"/>
    <property type="match status" value="1"/>
</dbReference>
<dbReference type="SUPFAM" id="SSF55785">
    <property type="entry name" value="PYP-like sensor domain (PAS domain)"/>
    <property type="match status" value="4"/>
</dbReference>